<proteinExistence type="predicted"/>
<dbReference type="RefSeq" id="WP_005399189.1">
    <property type="nucleotide sequence ID" value="NZ_JH601088.1"/>
</dbReference>
<evidence type="ECO:0000313" key="1">
    <source>
        <dbReference type="EMBL" id="EHR32060.1"/>
    </source>
</evidence>
<evidence type="ECO:0008006" key="3">
    <source>
        <dbReference type="Google" id="ProtNLM"/>
    </source>
</evidence>
<gene>
    <name evidence="1" type="ORF">HMPREF9709_01674</name>
</gene>
<dbReference type="Proteomes" id="UP000004191">
    <property type="component" value="Unassembled WGS sequence"/>
</dbReference>
<dbReference type="EMBL" id="AGEI01000031">
    <property type="protein sequence ID" value="EHR32060.1"/>
    <property type="molecule type" value="Genomic_DNA"/>
</dbReference>
<dbReference type="STRING" id="883114.HMPREF9709_01674"/>
<dbReference type="HOGENOM" id="CLU_191206_2_0_9"/>
<protein>
    <recommendedName>
        <fullName evidence="3">DUF4177 domain-containing protein</fullName>
    </recommendedName>
</protein>
<dbReference type="OrthoDB" id="1739894at2"/>
<dbReference type="eggNOG" id="ENOG5033AAY">
    <property type="taxonomic scope" value="Bacteria"/>
</dbReference>
<dbReference type="GeneID" id="96999610"/>
<comment type="caution">
    <text evidence="1">The sequence shown here is derived from an EMBL/GenBank/DDBJ whole genome shotgun (WGS) entry which is preliminary data.</text>
</comment>
<reference evidence="1 2" key="1">
    <citation type="submission" date="2012-01" db="EMBL/GenBank/DDBJ databases">
        <title>The Genome Sequence of Helcococcus kunzii ATCC 51366.</title>
        <authorList>
            <consortium name="The Broad Institute Genome Sequencing Platform"/>
            <person name="Earl A."/>
            <person name="Ward D."/>
            <person name="Feldgarden M."/>
            <person name="Gevers D."/>
            <person name="Huys G."/>
            <person name="Young S.K."/>
            <person name="Zeng Q."/>
            <person name="Gargeya S."/>
            <person name="Fitzgerald M."/>
            <person name="Haas B."/>
            <person name="Abouelleil A."/>
            <person name="Alvarado L."/>
            <person name="Arachchi H.M."/>
            <person name="Berlin A."/>
            <person name="Chapman S.B."/>
            <person name="Gearin G."/>
            <person name="Goldberg J."/>
            <person name="Griggs A."/>
            <person name="Gujja S."/>
            <person name="Hansen M."/>
            <person name="Heiman D."/>
            <person name="Howarth C."/>
            <person name="Larimer J."/>
            <person name="Lui A."/>
            <person name="MacDonald P.J.P."/>
            <person name="McCowen C."/>
            <person name="Montmayeur A."/>
            <person name="Murphy C."/>
            <person name="Neiman D."/>
            <person name="Pearson M."/>
            <person name="Priest M."/>
            <person name="Roberts A."/>
            <person name="Saif S."/>
            <person name="Shea T."/>
            <person name="Sisk P."/>
            <person name="Stolte C."/>
            <person name="Sykes S."/>
            <person name="Wortman J."/>
            <person name="Nusbaum C."/>
            <person name="Birren B."/>
        </authorList>
    </citation>
    <scope>NUCLEOTIDE SEQUENCE [LARGE SCALE GENOMIC DNA]</scope>
    <source>
        <strain evidence="1 2">ATCC 51366</strain>
    </source>
</reference>
<dbReference type="Pfam" id="PF13783">
    <property type="entry name" value="DUF4177"/>
    <property type="match status" value="1"/>
</dbReference>
<evidence type="ECO:0000313" key="2">
    <source>
        <dbReference type="Proteomes" id="UP000004191"/>
    </source>
</evidence>
<sequence>MYKYKYVTLNKEYTMYSNIFEEYREIIDENAAEGYRYVGYMPVKINPNGKITILDLIFEYKEEK</sequence>
<name>H3NQR3_9FIRM</name>
<dbReference type="AlphaFoldDB" id="H3NQR3"/>
<keyword evidence="2" id="KW-1185">Reference proteome</keyword>
<dbReference type="InterPro" id="IPR025234">
    <property type="entry name" value="YjzH-like"/>
</dbReference>
<organism evidence="1 2">
    <name type="scientific">Helcococcus kunzii ATCC 51366</name>
    <dbReference type="NCBI Taxonomy" id="883114"/>
    <lineage>
        <taxon>Bacteria</taxon>
        <taxon>Bacillati</taxon>
        <taxon>Bacillota</taxon>
        <taxon>Tissierellia</taxon>
        <taxon>Tissierellales</taxon>
        <taxon>Peptoniphilaceae</taxon>
        <taxon>Helcococcus</taxon>
    </lineage>
</organism>
<accession>H3NQR3</accession>